<organism evidence="1 2">
    <name type="scientific">Armillaria solidipes</name>
    <dbReference type="NCBI Taxonomy" id="1076256"/>
    <lineage>
        <taxon>Eukaryota</taxon>
        <taxon>Fungi</taxon>
        <taxon>Dikarya</taxon>
        <taxon>Basidiomycota</taxon>
        <taxon>Agaricomycotina</taxon>
        <taxon>Agaricomycetes</taxon>
        <taxon>Agaricomycetidae</taxon>
        <taxon>Agaricales</taxon>
        <taxon>Marasmiineae</taxon>
        <taxon>Physalacriaceae</taxon>
        <taxon>Armillaria</taxon>
    </lineage>
</organism>
<gene>
    <name evidence="1" type="ORF">ARMSODRAFT_981001</name>
</gene>
<evidence type="ECO:0000313" key="1">
    <source>
        <dbReference type="EMBL" id="PBK62010.1"/>
    </source>
</evidence>
<dbReference type="EMBL" id="KZ293470">
    <property type="protein sequence ID" value="PBK62010.1"/>
    <property type="molecule type" value="Genomic_DNA"/>
</dbReference>
<dbReference type="AlphaFoldDB" id="A0A2H3AWW2"/>
<protein>
    <submittedName>
        <fullName evidence="1">Uncharacterized protein</fullName>
    </submittedName>
</protein>
<proteinExistence type="predicted"/>
<keyword evidence="2" id="KW-1185">Reference proteome</keyword>
<sequence length="200" mass="22886">MWLRAIEIRGEYNLAVVWLQDAQKYAKDKHIVRVFGTIQGLGIAFLLTSQLRYTPYLNPPDNTIKRGPRYIKAKAPRHYIQTIAHHFSCSKLRNITGRIRIDRGSVTATILPFPQFSLNAILDILHWSSRPFQYRGRTTTDKHIPVDWKFNKALAKGIRTKDGHLDVVVACAGIAAYLETAIEPYCTHKTFNLSHLFLGK</sequence>
<dbReference type="Proteomes" id="UP000218334">
    <property type="component" value="Unassembled WGS sequence"/>
</dbReference>
<accession>A0A2H3AWW2</accession>
<reference evidence="2" key="1">
    <citation type="journal article" date="2017" name="Nat. Ecol. Evol.">
        <title>Genome expansion and lineage-specific genetic innovations in the forest pathogenic fungi Armillaria.</title>
        <authorList>
            <person name="Sipos G."/>
            <person name="Prasanna A.N."/>
            <person name="Walter M.C."/>
            <person name="O'Connor E."/>
            <person name="Balint B."/>
            <person name="Krizsan K."/>
            <person name="Kiss B."/>
            <person name="Hess J."/>
            <person name="Varga T."/>
            <person name="Slot J."/>
            <person name="Riley R."/>
            <person name="Boka B."/>
            <person name="Rigling D."/>
            <person name="Barry K."/>
            <person name="Lee J."/>
            <person name="Mihaltcheva S."/>
            <person name="LaButti K."/>
            <person name="Lipzen A."/>
            <person name="Waldron R."/>
            <person name="Moloney N.M."/>
            <person name="Sperisen C."/>
            <person name="Kredics L."/>
            <person name="Vagvoelgyi C."/>
            <person name="Patrignani A."/>
            <person name="Fitzpatrick D."/>
            <person name="Nagy I."/>
            <person name="Doyle S."/>
            <person name="Anderson J.B."/>
            <person name="Grigoriev I.V."/>
            <person name="Gueldener U."/>
            <person name="Muensterkoetter M."/>
            <person name="Nagy L.G."/>
        </authorList>
    </citation>
    <scope>NUCLEOTIDE SEQUENCE [LARGE SCALE GENOMIC DNA]</scope>
    <source>
        <strain evidence="2">28-4</strain>
    </source>
</reference>
<evidence type="ECO:0000313" key="2">
    <source>
        <dbReference type="Proteomes" id="UP000218334"/>
    </source>
</evidence>
<name>A0A2H3AWW2_9AGAR</name>